<dbReference type="Pfam" id="PF00155">
    <property type="entry name" value="Aminotran_1_2"/>
    <property type="match status" value="1"/>
</dbReference>
<dbReference type="STRING" id="212717.CTC_01309"/>
<dbReference type="GO" id="GO:0030170">
    <property type="term" value="F:pyridoxal phosphate binding"/>
    <property type="evidence" value="ECO:0007669"/>
    <property type="project" value="InterPro"/>
</dbReference>
<dbReference type="Gene3D" id="3.40.640.10">
    <property type="entry name" value="Type I PLP-dependent aspartate aminotransferase-like (Major domain)"/>
    <property type="match status" value="1"/>
</dbReference>
<evidence type="ECO:0000256" key="1">
    <source>
        <dbReference type="ARBA" id="ARBA00001933"/>
    </source>
</evidence>
<dbReference type="RefSeq" id="WP_011099536.1">
    <property type="nucleotide sequence ID" value="NC_004557.1"/>
</dbReference>
<dbReference type="PROSITE" id="PS00105">
    <property type="entry name" value="AA_TRANSFER_CLASS_1"/>
    <property type="match status" value="1"/>
</dbReference>
<dbReference type="InterPro" id="IPR015421">
    <property type="entry name" value="PyrdxlP-dep_Trfase_major"/>
</dbReference>
<dbReference type="InterPro" id="IPR015424">
    <property type="entry name" value="PyrdxlP-dep_Trfase"/>
</dbReference>
<dbReference type="GeneID" id="24252699"/>
<keyword evidence="3 6" id="KW-0032">Aminotransferase</keyword>
<evidence type="ECO:0000256" key="2">
    <source>
        <dbReference type="ARBA" id="ARBA00007441"/>
    </source>
</evidence>
<evidence type="ECO:0000259" key="7">
    <source>
        <dbReference type="Pfam" id="PF00155"/>
    </source>
</evidence>
<dbReference type="InterPro" id="IPR050596">
    <property type="entry name" value="AspAT/PAT-like"/>
</dbReference>
<dbReference type="EMBL" id="AE015927">
    <property type="protein sequence ID" value="AAO35874.1"/>
    <property type="molecule type" value="Genomic_DNA"/>
</dbReference>
<feature type="domain" description="Aminotransferase class I/classII large" evidence="7">
    <location>
        <begin position="35"/>
        <end position="382"/>
    </location>
</feature>
<keyword evidence="4 6" id="KW-0808">Transferase</keyword>
<evidence type="ECO:0000313" key="8">
    <source>
        <dbReference type="EMBL" id="AAO35874.1"/>
    </source>
</evidence>
<dbReference type="PANTHER" id="PTHR46383">
    <property type="entry name" value="ASPARTATE AMINOTRANSFERASE"/>
    <property type="match status" value="1"/>
</dbReference>
<sequence>MLGVSKRVEELRFSEIRKFIPYSDGAKAKGVQVHHLNIGQPDIKTPEEFISAIKNFDEEIVKYEDSQGNKDLIDAFVKYYESINIDIDKEDVYITNGGSEAILYALLTICDLGDSVIVPEPYYTNYNTMAKMAGVDIISFRTYREDGFRIKSKEDIINSIKDNTKAIMITNPSNPTGVVYTKEEIRMISDIAKEKDLFIISDEVYREFVYDDLKFTSFMDMKDILDRVIIIDSISKRYSACGARIGALICKNRNVTENFMKMCQARLSVSSLDQVGAANLINVPKSYIEEVRIEYEKRRNILYEGLCDIPGVHCEKPSGAFYIIAKLPIDNSDDFTKWMLKDFQYNNKTVMVTPAEGFYTTEGLGKDEVRLSYCINSQDLKESMLILKKALEEYNKLRK</sequence>
<evidence type="ECO:0000256" key="3">
    <source>
        <dbReference type="ARBA" id="ARBA00022576"/>
    </source>
</evidence>
<dbReference type="SUPFAM" id="SSF53383">
    <property type="entry name" value="PLP-dependent transferases"/>
    <property type="match status" value="1"/>
</dbReference>
<dbReference type="Proteomes" id="UP000001412">
    <property type="component" value="Chromosome"/>
</dbReference>
<dbReference type="GO" id="GO:0006520">
    <property type="term" value="P:amino acid metabolic process"/>
    <property type="evidence" value="ECO:0007669"/>
    <property type="project" value="InterPro"/>
</dbReference>
<dbReference type="OrthoDB" id="9802328at2"/>
<dbReference type="AlphaFoldDB" id="Q895G6"/>
<organism evidence="8 9">
    <name type="scientific">Clostridium tetani (strain Massachusetts / E88)</name>
    <dbReference type="NCBI Taxonomy" id="212717"/>
    <lineage>
        <taxon>Bacteria</taxon>
        <taxon>Bacillati</taxon>
        <taxon>Bacillota</taxon>
        <taxon>Clostridia</taxon>
        <taxon>Eubacteriales</taxon>
        <taxon>Clostridiaceae</taxon>
        <taxon>Clostridium</taxon>
    </lineage>
</organism>
<reference evidence="8 9" key="1">
    <citation type="journal article" date="2003" name="Proc. Natl. Acad. Sci. U.S.A.">
        <title>The genome sequence of Clostridium tetani, the causative agent of tetanus disease.</title>
        <authorList>
            <person name="Brueggemann H."/>
            <person name="Baumer S."/>
            <person name="Fricke W.F."/>
            <person name="Wiezer A."/>
            <person name="Liesegang H."/>
            <person name="Decker I."/>
            <person name="Herzberg C."/>
            <person name="Martinez-Arias R."/>
            <person name="Merkl R."/>
            <person name="Henne A."/>
            <person name="Gottschalk G."/>
        </authorList>
    </citation>
    <scope>NUCLEOTIDE SEQUENCE [LARGE SCALE GENOMIC DNA]</scope>
    <source>
        <strain evidence="9">Massachusetts / E88</strain>
    </source>
</reference>
<dbReference type="EC" id="2.6.1.-" evidence="6"/>
<dbReference type="NCBIfam" id="NF005744">
    <property type="entry name" value="PRK07568.1"/>
    <property type="match status" value="1"/>
</dbReference>
<dbReference type="Gene3D" id="3.90.1150.10">
    <property type="entry name" value="Aspartate Aminotransferase, domain 1"/>
    <property type="match status" value="1"/>
</dbReference>
<proteinExistence type="inferred from homology"/>
<name>Q895G6_CLOTE</name>
<dbReference type="HOGENOM" id="CLU_017584_4_3_9"/>
<comment type="cofactor">
    <cofactor evidence="1 6">
        <name>pyridoxal 5'-phosphate</name>
        <dbReference type="ChEBI" id="CHEBI:597326"/>
    </cofactor>
</comment>
<evidence type="ECO:0000256" key="6">
    <source>
        <dbReference type="RuleBase" id="RU000481"/>
    </source>
</evidence>
<dbReference type="PRINTS" id="PR00753">
    <property type="entry name" value="ACCSYNTHASE"/>
</dbReference>
<keyword evidence="5" id="KW-0663">Pyridoxal phosphate</keyword>
<dbReference type="InterPro" id="IPR004839">
    <property type="entry name" value="Aminotransferase_I/II_large"/>
</dbReference>
<evidence type="ECO:0000256" key="5">
    <source>
        <dbReference type="ARBA" id="ARBA00022898"/>
    </source>
</evidence>
<dbReference type="InterPro" id="IPR004838">
    <property type="entry name" value="NHTrfase_class1_PyrdxlP-BS"/>
</dbReference>
<gene>
    <name evidence="8" type="ordered locus">CTC_01309</name>
</gene>
<dbReference type="GO" id="GO:0008483">
    <property type="term" value="F:transaminase activity"/>
    <property type="evidence" value="ECO:0007669"/>
    <property type="project" value="UniProtKB-KW"/>
</dbReference>
<evidence type="ECO:0000256" key="4">
    <source>
        <dbReference type="ARBA" id="ARBA00022679"/>
    </source>
</evidence>
<protein>
    <recommendedName>
        <fullName evidence="6">Aminotransferase</fullName>
        <ecNumber evidence="6">2.6.1.-</ecNumber>
    </recommendedName>
</protein>
<dbReference type="KEGG" id="ctc:CTC_01309"/>
<accession>Q895G6</accession>
<dbReference type="InterPro" id="IPR015422">
    <property type="entry name" value="PyrdxlP-dep_Trfase_small"/>
</dbReference>
<evidence type="ECO:0000313" key="9">
    <source>
        <dbReference type="Proteomes" id="UP000001412"/>
    </source>
</evidence>
<keyword evidence="9" id="KW-1185">Reference proteome</keyword>
<dbReference type="CDD" id="cd00609">
    <property type="entry name" value="AAT_like"/>
    <property type="match status" value="1"/>
</dbReference>
<comment type="similarity">
    <text evidence="2 6">Belongs to the class-I pyridoxal-phosphate-dependent aminotransferase family.</text>
</comment>